<organism evidence="6">
    <name type="scientific">uncultured Thermomicrobiales bacterium</name>
    <dbReference type="NCBI Taxonomy" id="1645740"/>
    <lineage>
        <taxon>Bacteria</taxon>
        <taxon>Pseudomonadati</taxon>
        <taxon>Thermomicrobiota</taxon>
        <taxon>Thermomicrobia</taxon>
        <taxon>Thermomicrobiales</taxon>
        <taxon>environmental samples</taxon>
    </lineage>
</organism>
<proteinExistence type="predicted"/>
<dbReference type="InterPro" id="IPR003439">
    <property type="entry name" value="ABC_transporter-like_ATP-bd"/>
</dbReference>
<reference evidence="6" key="1">
    <citation type="submission" date="2020-02" db="EMBL/GenBank/DDBJ databases">
        <authorList>
            <person name="Meier V. D."/>
        </authorList>
    </citation>
    <scope>NUCLEOTIDE SEQUENCE</scope>
    <source>
        <strain evidence="6">AVDCRST_MAG49</strain>
    </source>
</reference>
<evidence type="ECO:0000313" key="6">
    <source>
        <dbReference type="EMBL" id="CAA9542965.1"/>
    </source>
</evidence>
<evidence type="ECO:0000256" key="4">
    <source>
        <dbReference type="SAM" id="MobiDB-lite"/>
    </source>
</evidence>
<feature type="domain" description="ABC transporter" evidence="5">
    <location>
        <begin position="47"/>
        <end position="280"/>
    </location>
</feature>
<keyword evidence="3 6" id="KW-0067">ATP-binding</keyword>
<protein>
    <submittedName>
        <fullName evidence="6">Efflux ABC transporter, ATP-binding protein</fullName>
    </submittedName>
</protein>
<dbReference type="PROSITE" id="PS50893">
    <property type="entry name" value="ABC_TRANSPORTER_2"/>
    <property type="match status" value="1"/>
</dbReference>
<dbReference type="AlphaFoldDB" id="A0A6J4U796"/>
<dbReference type="SMART" id="SM00382">
    <property type="entry name" value="AAA"/>
    <property type="match status" value="1"/>
</dbReference>
<dbReference type="InterPro" id="IPR003593">
    <property type="entry name" value="AAA+_ATPase"/>
</dbReference>
<name>A0A6J4U796_9BACT</name>
<evidence type="ECO:0000259" key="5">
    <source>
        <dbReference type="PROSITE" id="PS50893"/>
    </source>
</evidence>
<dbReference type="CDD" id="cd03267">
    <property type="entry name" value="ABC_NatA_like"/>
    <property type="match status" value="1"/>
</dbReference>
<evidence type="ECO:0000256" key="2">
    <source>
        <dbReference type="ARBA" id="ARBA00022741"/>
    </source>
</evidence>
<dbReference type="PANTHER" id="PTHR42711:SF4">
    <property type="entry name" value="ABC TRANSPORTER RELATED"/>
    <property type="match status" value="1"/>
</dbReference>
<accession>A0A6J4U796</accession>
<dbReference type="SUPFAM" id="SSF52540">
    <property type="entry name" value="P-loop containing nucleoside triphosphate hydrolases"/>
    <property type="match status" value="1"/>
</dbReference>
<dbReference type="PANTHER" id="PTHR42711">
    <property type="entry name" value="ABC TRANSPORTER ATP-BINDING PROTEIN"/>
    <property type="match status" value="1"/>
</dbReference>
<dbReference type="Pfam" id="PF00005">
    <property type="entry name" value="ABC_tran"/>
    <property type="match status" value="1"/>
</dbReference>
<sequence length="379" mass="40805">MISPLATRVPTAPDPTLRGAATRDATISVRGLRKTYAVPEREAGAVAAVRSLVRRTTREVPAVADVGFAIAPGEVVGFLGPNGAGKTTTLKVLAGLLHPSAGEVTVLGHVPWRRDRAYLAQITLVMGQRNQLHWDIPVGDSFVLNRAIYRIPERQYRETVDELVDLLGLEELLPKPVRNLSLGERMKCELAAALLHRPRVLFLDEPTLGLDVSAQRRIRAFVAEYNRRHEATVLLTSHYMADVEALCQRVIVIHRGRLLYDGDLTGLVARFAPDKTVVVELAGDAAPELDLAAYGEVVRRDGGQVAFRVPKAAAAAVVGRLLAELPVVDLTVEDPPVEDIIERVFREGGAQGDVASPPDGAAAREPSDGAVAVPAGVSR</sequence>
<dbReference type="InterPro" id="IPR027417">
    <property type="entry name" value="P-loop_NTPase"/>
</dbReference>
<evidence type="ECO:0000256" key="3">
    <source>
        <dbReference type="ARBA" id="ARBA00022840"/>
    </source>
</evidence>
<dbReference type="EMBL" id="CADCWG010000063">
    <property type="protein sequence ID" value="CAA9542965.1"/>
    <property type="molecule type" value="Genomic_DNA"/>
</dbReference>
<evidence type="ECO:0000256" key="1">
    <source>
        <dbReference type="ARBA" id="ARBA00022448"/>
    </source>
</evidence>
<dbReference type="InterPro" id="IPR050763">
    <property type="entry name" value="ABC_transporter_ATP-binding"/>
</dbReference>
<dbReference type="Gene3D" id="3.40.50.300">
    <property type="entry name" value="P-loop containing nucleotide triphosphate hydrolases"/>
    <property type="match status" value="1"/>
</dbReference>
<keyword evidence="1" id="KW-0813">Transport</keyword>
<dbReference type="GO" id="GO:0005524">
    <property type="term" value="F:ATP binding"/>
    <property type="evidence" value="ECO:0007669"/>
    <property type="project" value="UniProtKB-KW"/>
</dbReference>
<feature type="region of interest" description="Disordered" evidence="4">
    <location>
        <begin position="348"/>
        <end position="379"/>
    </location>
</feature>
<gene>
    <name evidence="6" type="ORF">AVDCRST_MAG49-1055</name>
</gene>
<dbReference type="GO" id="GO:0016887">
    <property type="term" value="F:ATP hydrolysis activity"/>
    <property type="evidence" value="ECO:0007669"/>
    <property type="project" value="InterPro"/>
</dbReference>
<keyword evidence="2" id="KW-0547">Nucleotide-binding</keyword>